<feature type="region of interest" description="Disordered" evidence="1">
    <location>
        <begin position="588"/>
        <end position="613"/>
    </location>
</feature>
<reference evidence="3 4" key="1">
    <citation type="submission" date="2021-03" db="EMBL/GenBank/DDBJ databases">
        <authorList>
            <person name="King G.J."/>
            <person name="Bancroft I."/>
            <person name="Baten A."/>
            <person name="Bloomfield J."/>
            <person name="Borpatragohain P."/>
            <person name="He Z."/>
            <person name="Irish N."/>
            <person name="Irwin J."/>
            <person name="Liu K."/>
            <person name="Mauleon R.P."/>
            <person name="Moore J."/>
            <person name="Morris R."/>
            <person name="Ostergaard L."/>
            <person name="Wang B."/>
            <person name="Wells R."/>
        </authorList>
    </citation>
    <scope>NUCLEOTIDE SEQUENCE [LARGE SCALE GENOMIC DNA]</scope>
    <source>
        <strain evidence="3">R-o-18</strain>
        <tissue evidence="3">Leaf</tissue>
    </source>
</reference>
<comment type="caution">
    <text evidence="3">The sequence shown here is derived from an EMBL/GenBank/DDBJ whole genome shotgun (WGS) entry which is preliminary data.</text>
</comment>
<feature type="region of interest" description="Disordered" evidence="1">
    <location>
        <begin position="816"/>
        <end position="841"/>
    </location>
</feature>
<protein>
    <submittedName>
        <fullName evidence="3">Uncharacterized protein</fullName>
    </submittedName>
</protein>
<dbReference type="Proteomes" id="UP000823674">
    <property type="component" value="Chromosome A07"/>
</dbReference>
<keyword evidence="2" id="KW-0732">Signal</keyword>
<feature type="region of interest" description="Disordered" evidence="1">
    <location>
        <begin position="147"/>
        <end position="189"/>
    </location>
</feature>
<organism evidence="3 4">
    <name type="scientific">Brassica rapa subsp. trilocularis</name>
    <dbReference type="NCBI Taxonomy" id="1813537"/>
    <lineage>
        <taxon>Eukaryota</taxon>
        <taxon>Viridiplantae</taxon>
        <taxon>Streptophyta</taxon>
        <taxon>Embryophyta</taxon>
        <taxon>Tracheophyta</taxon>
        <taxon>Spermatophyta</taxon>
        <taxon>Magnoliopsida</taxon>
        <taxon>eudicotyledons</taxon>
        <taxon>Gunneridae</taxon>
        <taxon>Pentapetalae</taxon>
        <taxon>rosids</taxon>
        <taxon>malvids</taxon>
        <taxon>Brassicales</taxon>
        <taxon>Brassicaceae</taxon>
        <taxon>Brassiceae</taxon>
        <taxon>Brassica</taxon>
    </lineage>
</organism>
<feature type="compositionally biased region" description="Polar residues" evidence="1">
    <location>
        <begin position="816"/>
        <end position="828"/>
    </location>
</feature>
<keyword evidence="4" id="KW-1185">Reference proteome</keyword>
<evidence type="ECO:0000313" key="4">
    <source>
        <dbReference type="Proteomes" id="UP000823674"/>
    </source>
</evidence>
<accession>A0ABQ7KV80</accession>
<sequence length="841" mass="96249">MSFSHCSLFRTLLSFLVRLSPSFDPSFVGPFSILSDLSSYQPYRKSDPYFGSIKWYQSHSFGIFDLFVVWWWKRKPASRRENPAFEVVKEGSPLKLLSFSLVLLNKIFGLHRKSTKEKSPRPSASQSSFKSALNYFDECVSVQKKPNRWSKKHGVDKTLKDVSKSQKKSTSTRAPVAEPSFSISKKTQGESENCFEEFKDFSDSSPIFDETDEEPIESLMSCEESCDLPYLESEFINDYEQANVELTVLQPEHPSSLVLYQQVFEEEPLDIPHQCPCLNTWISLDEVSEPIFDVEDKPDPVFDEEATSIISTFMESHLCFDSGTTTAPSSPAPLLPDLQEHCEKSELVISLPDMFDKISSLDPDLLSFENDKTWNFLRSSCENFVDLSVDDILVYNTFFKKCLQSLIVVSQSELKLVCSDVDNDMHVLEMINVVAYLDKILVCNVYFDMHLDRLKSVLLVLGNDIFIFYLNKYLSCTFDPGLLVFILSIQERQVQPLNESIGHTQQPQIWRSFVVQTGYLGASDRGSVQEGYLNSLKISKGYSCPIKKRPEPKPIIGFQMDLPASQKEQNQKEWPWDLEVMIHPPKPARPKTALPSSFSQQTRKNPTKEAAKCSPHEKKLELMILHDPNVFPQSTSCPKQKHCKDHELIASTLHENCRKEHELKLLRPKNSFDFVHDDNFSNFALSLCFHNSFSPWPDFEINKSIFGNQLTCLMLAHVHDDYPKCLDPVFGVLMIKKPFDYSFTIFDVVSLVALNKQDKHDQFLRKASTNGRQNRLTVQCTGQSRIRPERSFGWNHGQTDLTILGLPFPQSISSTFSSRIPRGSQQGSLGRAWEKEFNKNH</sequence>
<proteinExistence type="predicted"/>
<feature type="chain" id="PRO_5046260419" evidence="2">
    <location>
        <begin position="23"/>
        <end position="841"/>
    </location>
</feature>
<feature type="compositionally biased region" description="Basic and acidic residues" evidence="1">
    <location>
        <begin position="832"/>
        <end position="841"/>
    </location>
</feature>
<feature type="signal peptide" evidence="2">
    <location>
        <begin position="1"/>
        <end position="22"/>
    </location>
</feature>
<dbReference type="EMBL" id="JADBGQ010000009">
    <property type="protein sequence ID" value="KAG5378227.1"/>
    <property type="molecule type" value="Genomic_DNA"/>
</dbReference>
<feature type="compositionally biased region" description="Basic and acidic residues" evidence="1">
    <location>
        <begin position="153"/>
        <end position="164"/>
    </location>
</feature>
<name>A0ABQ7KV80_BRACM</name>
<evidence type="ECO:0000256" key="1">
    <source>
        <dbReference type="SAM" id="MobiDB-lite"/>
    </source>
</evidence>
<gene>
    <name evidence="3" type="primary">A07g502530.1_BraROA</name>
    <name evidence="3" type="ORF">IGI04_026069</name>
</gene>
<feature type="compositionally biased region" description="Polar residues" evidence="1">
    <location>
        <begin position="594"/>
        <end position="604"/>
    </location>
</feature>
<evidence type="ECO:0000313" key="3">
    <source>
        <dbReference type="EMBL" id="KAG5378227.1"/>
    </source>
</evidence>
<evidence type="ECO:0000256" key="2">
    <source>
        <dbReference type="SAM" id="SignalP"/>
    </source>
</evidence>